<dbReference type="EC" id="2.7.11.1" evidence="1"/>
<keyword evidence="2" id="KW-0808">Transferase</keyword>
<keyword evidence="10" id="KW-1185">Reference proteome</keyword>
<dbReference type="InterPro" id="IPR008271">
    <property type="entry name" value="Ser/Thr_kinase_AS"/>
</dbReference>
<feature type="region of interest" description="Disordered" evidence="6">
    <location>
        <begin position="252"/>
        <end position="295"/>
    </location>
</feature>
<evidence type="ECO:0000256" key="1">
    <source>
        <dbReference type="ARBA" id="ARBA00012513"/>
    </source>
</evidence>
<evidence type="ECO:0000313" key="10">
    <source>
        <dbReference type="Proteomes" id="UP001612741"/>
    </source>
</evidence>
<proteinExistence type="predicted"/>
<dbReference type="Proteomes" id="UP001612741">
    <property type="component" value="Unassembled WGS sequence"/>
</dbReference>
<evidence type="ECO:0000256" key="7">
    <source>
        <dbReference type="SAM" id="Phobius"/>
    </source>
</evidence>
<dbReference type="CDD" id="cd14014">
    <property type="entry name" value="STKc_PknB_like"/>
    <property type="match status" value="1"/>
</dbReference>
<evidence type="ECO:0000256" key="4">
    <source>
        <dbReference type="ARBA" id="ARBA00022777"/>
    </source>
</evidence>
<evidence type="ECO:0000259" key="8">
    <source>
        <dbReference type="PROSITE" id="PS50011"/>
    </source>
</evidence>
<dbReference type="Gene3D" id="1.10.510.10">
    <property type="entry name" value="Transferase(Phosphotransferase) domain 1"/>
    <property type="match status" value="1"/>
</dbReference>
<reference evidence="9 10" key="1">
    <citation type="submission" date="2024-10" db="EMBL/GenBank/DDBJ databases">
        <title>The Natural Products Discovery Center: Release of the First 8490 Sequenced Strains for Exploring Actinobacteria Biosynthetic Diversity.</title>
        <authorList>
            <person name="Kalkreuter E."/>
            <person name="Kautsar S.A."/>
            <person name="Yang D."/>
            <person name="Bader C.D."/>
            <person name="Teijaro C.N."/>
            <person name="Fluegel L."/>
            <person name="Davis C.M."/>
            <person name="Simpson J.R."/>
            <person name="Lauterbach L."/>
            <person name="Steele A.D."/>
            <person name="Gui C."/>
            <person name="Meng S."/>
            <person name="Li G."/>
            <person name="Viehrig K."/>
            <person name="Ye F."/>
            <person name="Su P."/>
            <person name="Kiefer A.F."/>
            <person name="Nichols A."/>
            <person name="Cepeda A.J."/>
            <person name="Yan W."/>
            <person name="Fan B."/>
            <person name="Jiang Y."/>
            <person name="Adhikari A."/>
            <person name="Zheng C.-J."/>
            <person name="Schuster L."/>
            <person name="Cowan T.M."/>
            <person name="Smanski M.J."/>
            <person name="Chevrette M.G."/>
            <person name="De Carvalho L.P.S."/>
            <person name="Shen B."/>
        </authorList>
    </citation>
    <scope>NUCLEOTIDE SEQUENCE [LARGE SCALE GENOMIC DNA]</scope>
    <source>
        <strain evidence="9 10">NPDC050545</strain>
    </source>
</reference>
<evidence type="ECO:0000256" key="5">
    <source>
        <dbReference type="ARBA" id="ARBA00022840"/>
    </source>
</evidence>
<feature type="transmembrane region" description="Helical" evidence="7">
    <location>
        <begin position="298"/>
        <end position="319"/>
    </location>
</feature>
<dbReference type="RefSeq" id="WP_397088196.1">
    <property type="nucleotide sequence ID" value="NZ_JBITGY010000010.1"/>
</dbReference>
<feature type="region of interest" description="Disordered" evidence="6">
    <location>
        <begin position="328"/>
        <end position="423"/>
    </location>
</feature>
<dbReference type="InterPro" id="IPR050660">
    <property type="entry name" value="NEK_Ser/Thr_kinase"/>
</dbReference>
<sequence>MIPPNVGPYRIVRRLGEGGQGVVYLGEGRDGTRVAVKVLRSGGDGLAREIAAARRVEPFCIAQVLDASAGGTPYIVTEYVEGPSLAEAGRHTGADLQRLAVATATALAAIHRAGVVHRDFKPGNVLLGPDGPRVIDFGIARSGTALTMTSSIVGTPAYMAPEQLAGVPVGPAADVFAWAGVMVFAATGRPPFGDDSLPAVITRIQRAVPEFGNLPAPLRPIVTRCLEKDPAMRPSMQDVLFELIGGGHVPPAAPAPAAAGRAGRPAAPVSSRPPARRGSGTQTPGGQTLDRQPSGGRMLVVGGAMLGAVVAAGLVVVLVTQVSWPVGRSPVALPSTAGPGSSGSVPAEDGRTATPTTEPGPTTTRGRTSEPTATRGRTPEPSATRTRSREPAAARTPSSSRTPTASPSPAATPSKTADPAGRIGAVRLRSEGLLTGTCYRQSNIAAAVAASRKTPFTYRWILDGRDMGKAAATAPVKLVLGYAHIRSDGPHTVRFKVLSPNAMTRSFSFSTCDGAPWPEE</sequence>
<dbReference type="InterPro" id="IPR011009">
    <property type="entry name" value="Kinase-like_dom_sf"/>
</dbReference>
<dbReference type="GO" id="GO:0016301">
    <property type="term" value="F:kinase activity"/>
    <property type="evidence" value="ECO:0007669"/>
    <property type="project" value="UniProtKB-KW"/>
</dbReference>
<dbReference type="PANTHER" id="PTHR43671:SF13">
    <property type="entry name" value="SERINE_THREONINE-PROTEIN KINASE NEK2"/>
    <property type="match status" value="1"/>
</dbReference>
<keyword evidence="3" id="KW-0547">Nucleotide-binding</keyword>
<protein>
    <recommendedName>
        <fullName evidence="1">non-specific serine/threonine protein kinase</fullName>
        <ecNumber evidence="1">2.7.11.1</ecNumber>
    </recommendedName>
</protein>
<feature type="compositionally biased region" description="Low complexity" evidence="6">
    <location>
        <begin position="255"/>
        <end position="280"/>
    </location>
</feature>
<organism evidence="9 10">
    <name type="scientific">Nonomuraea typhae</name>
    <dbReference type="NCBI Taxonomy" id="2603600"/>
    <lineage>
        <taxon>Bacteria</taxon>
        <taxon>Bacillati</taxon>
        <taxon>Actinomycetota</taxon>
        <taxon>Actinomycetes</taxon>
        <taxon>Streptosporangiales</taxon>
        <taxon>Streptosporangiaceae</taxon>
        <taxon>Nonomuraea</taxon>
    </lineage>
</organism>
<dbReference type="PROSITE" id="PS50011">
    <property type="entry name" value="PROTEIN_KINASE_DOM"/>
    <property type="match status" value="1"/>
</dbReference>
<feature type="domain" description="Protein kinase" evidence="8">
    <location>
        <begin position="9"/>
        <end position="244"/>
    </location>
</feature>
<keyword evidence="7" id="KW-1133">Transmembrane helix</keyword>
<evidence type="ECO:0000256" key="2">
    <source>
        <dbReference type="ARBA" id="ARBA00022679"/>
    </source>
</evidence>
<name>A0ABW7Z3G3_9ACTN</name>
<evidence type="ECO:0000256" key="6">
    <source>
        <dbReference type="SAM" id="MobiDB-lite"/>
    </source>
</evidence>
<dbReference type="SUPFAM" id="SSF56112">
    <property type="entry name" value="Protein kinase-like (PK-like)"/>
    <property type="match status" value="1"/>
</dbReference>
<dbReference type="PROSITE" id="PS00108">
    <property type="entry name" value="PROTEIN_KINASE_ST"/>
    <property type="match status" value="1"/>
</dbReference>
<keyword evidence="5" id="KW-0067">ATP-binding</keyword>
<feature type="compositionally biased region" description="Polar residues" evidence="6">
    <location>
        <begin position="281"/>
        <end position="291"/>
    </location>
</feature>
<dbReference type="Gene3D" id="3.30.200.20">
    <property type="entry name" value="Phosphorylase Kinase, domain 1"/>
    <property type="match status" value="1"/>
</dbReference>
<feature type="compositionally biased region" description="Low complexity" evidence="6">
    <location>
        <begin position="393"/>
        <end position="420"/>
    </location>
</feature>
<keyword evidence="4 9" id="KW-0418">Kinase</keyword>
<gene>
    <name evidence="9" type="ORF">ACIBG2_35450</name>
</gene>
<evidence type="ECO:0000313" key="9">
    <source>
        <dbReference type="EMBL" id="MFI6502720.1"/>
    </source>
</evidence>
<comment type="caution">
    <text evidence="9">The sequence shown here is derived from an EMBL/GenBank/DDBJ whole genome shotgun (WGS) entry which is preliminary data.</text>
</comment>
<evidence type="ECO:0000256" key="3">
    <source>
        <dbReference type="ARBA" id="ARBA00022741"/>
    </source>
</evidence>
<keyword evidence="7" id="KW-0812">Transmembrane</keyword>
<keyword evidence="7" id="KW-0472">Membrane</keyword>
<dbReference type="EMBL" id="JBITGY010000010">
    <property type="protein sequence ID" value="MFI6502720.1"/>
    <property type="molecule type" value="Genomic_DNA"/>
</dbReference>
<dbReference type="PANTHER" id="PTHR43671">
    <property type="entry name" value="SERINE/THREONINE-PROTEIN KINASE NEK"/>
    <property type="match status" value="1"/>
</dbReference>
<dbReference type="Pfam" id="PF00069">
    <property type="entry name" value="Pkinase"/>
    <property type="match status" value="1"/>
</dbReference>
<accession>A0ABW7Z3G3</accession>
<feature type="compositionally biased region" description="Low complexity" evidence="6">
    <location>
        <begin position="352"/>
        <end position="374"/>
    </location>
</feature>
<dbReference type="InterPro" id="IPR000719">
    <property type="entry name" value="Prot_kinase_dom"/>
</dbReference>